<comment type="caution">
    <text evidence="1">The sequence shown here is derived from an EMBL/GenBank/DDBJ whole genome shotgun (WGS) entry which is preliminary data.</text>
</comment>
<dbReference type="EMBL" id="NSIT01000161">
    <property type="protein sequence ID" value="PJE78540.1"/>
    <property type="molecule type" value="Genomic_DNA"/>
</dbReference>
<name>A0A2H9T5P2_9ZZZZ</name>
<dbReference type="InterPro" id="IPR038765">
    <property type="entry name" value="Papain-like_cys_pep_sf"/>
</dbReference>
<protein>
    <recommendedName>
        <fullName evidence="2">Ubiquitin-like protease family profile domain-containing protein</fullName>
    </recommendedName>
</protein>
<gene>
    <name evidence="1" type="ORF">CI610_02510</name>
</gene>
<evidence type="ECO:0008006" key="2">
    <source>
        <dbReference type="Google" id="ProtNLM"/>
    </source>
</evidence>
<evidence type="ECO:0000313" key="1">
    <source>
        <dbReference type="EMBL" id="PJE78540.1"/>
    </source>
</evidence>
<reference evidence="1" key="1">
    <citation type="journal article" date="2017" name="Appl. Environ. Microbiol.">
        <title>Molecular characterization of an Endozoicomonas-like organism causing infection in king scallop Pecten maximus L.</title>
        <authorList>
            <person name="Cano I."/>
            <person name="van Aerle R."/>
            <person name="Ross S."/>
            <person name="Verner-Jeffreys D.W."/>
            <person name="Paley R.K."/>
            <person name="Rimmer G."/>
            <person name="Ryder D."/>
            <person name="Hooper P."/>
            <person name="Stone D."/>
            <person name="Feist S.W."/>
        </authorList>
    </citation>
    <scope>NUCLEOTIDE SEQUENCE</scope>
</reference>
<sequence length="151" mass="17806">MMNTLEIELILQAVSPHFAGVYARNTLPSCPLSVPSFMVCNTDPDNKQGQHWIAMYIDEKRRGEYYDPYGLSPFHLDFINFLNRQCKTWIYNPVAVQHLNSLVCGQHCIYYLVHREMGMTMNDITEYLQSEWHANTYIVDDFVHHLERYLL</sequence>
<dbReference type="Gene3D" id="3.40.395.10">
    <property type="entry name" value="Adenoviral Proteinase, Chain A"/>
    <property type="match status" value="1"/>
</dbReference>
<dbReference type="SUPFAM" id="SSF54001">
    <property type="entry name" value="Cysteine proteinases"/>
    <property type="match status" value="1"/>
</dbReference>
<organism evidence="1">
    <name type="scientific">invertebrate metagenome</name>
    <dbReference type="NCBI Taxonomy" id="1711999"/>
    <lineage>
        <taxon>unclassified sequences</taxon>
        <taxon>metagenomes</taxon>
        <taxon>organismal metagenomes</taxon>
    </lineage>
</organism>
<accession>A0A2H9T5P2</accession>
<dbReference type="AlphaFoldDB" id="A0A2H9T5P2"/>
<proteinExistence type="predicted"/>